<evidence type="ECO:0000313" key="8">
    <source>
        <dbReference type="Proteomes" id="UP000245466"/>
    </source>
</evidence>
<evidence type="ECO:0000256" key="1">
    <source>
        <dbReference type="ARBA" id="ARBA00004651"/>
    </source>
</evidence>
<sequence>MKVLVQRIYENNKLARAREWARLLTFTGTLQVLIQALGFTCGILVIRILPTQEYALYTLANTMLGTMIVLADGGIANSVMAQGGKVWRDRDKLGTVLATGYDLRKKFAIGSLLIAVPVLLYLLRHHQASWLMSCLVVLSLIPAFFTALSGNLLAVGPVLHQAILPLKKNEIIASAARLVLLVVTLFIFPWAFVAVLIAGIPQVWVNIRIRKMTNQFADWSKQPDKEVRDNILAFVKRIIPGSIYYSVSGQLTVWLVSIFGSTIALAQIGALGRLSMILGFVSALFGTLIVPRFARLEACKKMLLSRFLQLHGGLLIFFMTILLATSAFPEELLFILGSSYAGLSKELVLSVAVSCSSLAAGFLFSIAASRNWAINPLVSIPLTLVAIVSSLLLIDISTLAGVLKFNLFVSASEVVMYFTYCVLKINKIQ</sequence>
<feature type="transmembrane region" description="Helical" evidence="6">
    <location>
        <begin position="306"/>
        <end position="327"/>
    </location>
</feature>
<feature type="transmembrane region" description="Helical" evidence="6">
    <location>
        <begin position="347"/>
        <end position="368"/>
    </location>
</feature>
<feature type="transmembrane region" description="Helical" evidence="6">
    <location>
        <begin position="380"/>
        <end position="399"/>
    </location>
</feature>
<feature type="transmembrane region" description="Helical" evidence="6">
    <location>
        <begin position="405"/>
        <end position="423"/>
    </location>
</feature>
<dbReference type="PANTHER" id="PTHR30250:SF11">
    <property type="entry name" value="O-ANTIGEN TRANSPORTER-RELATED"/>
    <property type="match status" value="1"/>
</dbReference>
<comment type="caution">
    <text evidence="7">The sequence shown here is derived from an EMBL/GenBank/DDBJ whole genome shotgun (WGS) entry which is preliminary data.</text>
</comment>
<dbReference type="GO" id="GO:0005886">
    <property type="term" value="C:plasma membrane"/>
    <property type="evidence" value="ECO:0007669"/>
    <property type="project" value="UniProtKB-SubCell"/>
</dbReference>
<keyword evidence="4 6" id="KW-1133">Transmembrane helix</keyword>
<dbReference type="EMBL" id="QEKI01000015">
    <property type="protein sequence ID" value="PVY38681.1"/>
    <property type="molecule type" value="Genomic_DNA"/>
</dbReference>
<keyword evidence="2" id="KW-1003">Cell membrane</keyword>
<evidence type="ECO:0000256" key="4">
    <source>
        <dbReference type="ARBA" id="ARBA00022989"/>
    </source>
</evidence>
<keyword evidence="3 6" id="KW-0812">Transmembrane</keyword>
<feature type="transmembrane region" description="Helical" evidence="6">
    <location>
        <begin position="179"/>
        <end position="205"/>
    </location>
</feature>
<reference evidence="7 8" key="1">
    <citation type="submission" date="2018-04" db="EMBL/GenBank/DDBJ databases">
        <title>Genomic Encyclopedia of Type Strains, Phase IV (KMG-IV): sequencing the most valuable type-strain genomes for metagenomic binning, comparative biology and taxonomic classification.</title>
        <authorList>
            <person name="Goeker M."/>
        </authorList>
    </citation>
    <scope>NUCLEOTIDE SEQUENCE [LARGE SCALE GENOMIC DNA]</scope>
    <source>
        <strain evidence="7 8">DSM 100231</strain>
    </source>
</reference>
<comment type="subcellular location">
    <subcellularLocation>
        <location evidence="1">Cell membrane</location>
        <topology evidence="1">Multi-pass membrane protein</topology>
    </subcellularLocation>
</comment>
<keyword evidence="5 6" id="KW-0472">Membrane</keyword>
<evidence type="ECO:0000256" key="2">
    <source>
        <dbReference type="ARBA" id="ARBA00022475"/>
    </source>
</evidence>
<keyword evidence="8" id="KW-1185">Reference proteome</keyword>
<protein>
    <submittedName>
        <fullName evidence="7">O-antigen/teichoic acid export membrane protein</fullName>
    </submittedName>
</protein>
<feature type="transmembrane region" description="Helical" evidence="6">
    <location>
        <begin position="21"/>
        <end position="49"/>
    </location>
</feature>
<feature type="transmembrane region" description="Helical" evidence="6">
    <location>
        <begin position="243"/>
        <end position="268"/>
    </location>
</feature>
<feature type="transmembrane region" description="Helical" evidence="6">
    <location>
        <begin position="107"/>
        <end position="123"/>
    </location>
</feature>
<evidence type="ECO:0000313" key="7">
    <source>
        <dbReference type="EMBL" id="PVY38681.1"/>
    </source>
</evidence>
<dbReference type="PANTHER" id="PTHR30250">
    <property type="entry name" value="PST FAMILY PREDICTED COLANIC ACID TRANSPORTER"/>
    <property type="match status" value="1"/>
</dbReference>
<organism evidence="7 8">
    <name type="scientific">Pontibacter virosus</name>
    <dbReference type="NCBI Taxonomy" id="1765052"/>
    <lineage>
        <taxon>Bacteria</taxon>
        <taxon>Pseudomonadati</taxon>
        <taxon>Bacteroidota</taxon>
        <taxon>Cytophagia</taxon>
        <taxon>Cytophagales</taxon>
        <taxon>Hymenobacteraceae</taxon>
        <taxon>Pontibacter</taxon>
    </lineage>
</organism>
<evidence type="ECO:0000256" key="3">
    <source>
        <dbReference type="ARBA" id="ARBA00022692"/>
    </source>
</evidence>
<gene>
    <name evidence="7" type="ORF">C8E01_11518</name>
</gene>
<name>A0A2U1AQS3_9BACT</name>
<evidence type="ECO:0000256" key="5">
    <source>
        <dbReference type="ARBA" id="ARBA00023136"/>
    </source>
</evidence>
<proteinExistence type="predicted"/>
<dbReference type="OrthoDB" id="846354at2"/>
<dbReference type="Proteomes" id="UP000245466">
    <property type="component" value="Unassembled WGS sequence"/>
</dbReference>
<evidence type="ECO:0000256" key="6">
    <source>
        <dbReference type="SAM" id="Phobius"/>
    </source>
</evidence>
<dbReference type="AlphaFoldDB" id="A0A2U1AQS3"/>
<accession>A0A2U1AQS3</accession>
<dbReference type="InterPro" id="IPR050833">
    <property type="entry name" value="Poly_Biosynth_Transport"/>
</dbReference>
<feature type="transmembrane region" description="Helical" evidence="6">
    <location>
        <begin position="274"/>
        <end position="294"/>
    </location>
</feature>
<feature type="transmembrane region" description="Helical" evidence="6">
    <location>
        <begin position="135"/>
        <end position="159"/>
    </location>
</feature>